<keyword evidence="3" id="KW-0812">Transmembrane</keyword>
<dbReference type="InterPro" id="IPR011009">
    <property type="entry name" value="Kinase-like_dom_sf"/>
</dbReference>
<reference evidence="9" key="1">
    <citation type="submission" date="2025-08" db="UniProtKB">
        <authorList>
            <consortium name="RefSeq"/>
        </authorList>
    </citation>
    <scope>IDENTIFICATION</scope>
</reference>
<keyword evidence="6" id="KW-0472">Membrane</keyword>
<sequence length="117" mass="13009">MTRIEAKVSYGDLFKATEGFSSGNLIGSGGYETVYKGILHSDTIAVKVLNVQQRGASKSFMAECKAMRNIRHRNLIKIITVCSSMDFNGNDFKALVFEFMPNGSLEEWLHPGEEKKA</sequence>
<name>A0A1U7ZS77_NELNU</name>
<evidence type="ECO:0000256" key="4">
    <source>
        <dbReference type="ARBA" id="ARBA00022737"/>
    </source>
</evidence>
<proteinExistence type="predicted"/>
<dbReference type="GeneID" id="104597321"/>
<dbReference type="GO" id="GO:0004672">
    <property type="term" value="F:protein kinase activity"/>
    <property type="evidence" value="ECO:0007669"/>
    <property type="project" value="InterPro"/>
</dbReference>
<comment type="subcellular location">
    <subcellularLocation>
        <location evidence="1">Membrane</location>
    </subcellularLocation>
</comment>
<dbReference type="KEGG" id="nnu:104597321"/>
<dbReference type="InterPro" id="IPR051809">
    <property type="entry name" value="Plant_receptor-like_S/T_kinase"/>
</dbReference>
<dbReference type="PANTHER" id="PTHR27008:SF592">
    <property type="entry name" value="LEUCINE-RICH REPEAT RECEPTOR-LIKE PROTEIN KINASE FAMILY PROTEIN-RELATED"/>
    <property type="match status" value="1"/>
</dbReference>
<dbReference type="InterPro" id="IPR001245">
    <property type="entry name" value="Ser-Thr/Tyr_kinase_cat_dom"/>
</dbReference>
<gene>
    <name evidence="9" type="primary">LOC104597321</name>
</gene>
<evidence type="ECO:0000256" key="5">
    <source>
        <dbReference type="ARBA" id="ARBA00022989"/>
    </source>
</evidence>
<dbReference type="InterPro" id="IPR000719">
    <property type="entry name" value="Prot_kinase_dom"/>
</dbReference>
<evidence type="ECO:0000256" key="2">
    <source>
        <dbReference type="ARBA" id="ARBA00022614"/>
    </source>
</evidence>
<dbReference type="PROSITE" id="PS50011">
    <property type="entry name" value="PROTEIN_KINASE_DOM"/>
    <property type="match status" value="1"/>
</dbReference>
<organism evidence="8 9">
    <name type="scientific">Nelumbo nucifera</name>
    <name type="common">Sacred lotus</name>
    <dbReference type="NCBI Taxonomy" id="4432"/>
    <lineage>
        <taxon>Eukaryota</taxon>
        <taxon>Viridiplantae</taxon>
        <taxon>Streptophyta</taxon>
        <taxon>Embryophyta</taxon>
        <taxon>Tracheophyta</taxon>
        <taxon>Spermatophyta</taxon>
        <taxon>Magnoliopsida</taxon>
        <taxon>Proteales</taxon>
        <taxon>Nelumbonaceae</taxon>
        <taxon>Nelumbo</taxon>
    </lineage>
</organism>
<dbReference type="Proteomes" id="UP000189703">
    <property type="component" value="Unplaced"/>
</dbReference>
<evidence type="ECO:0000313" key="9">
    <source>
        <dbReference type="RefSeq" id="XP_010257101.1"/>
    </source>
</evidence>
<evidence type="ECO:0000256" key="3">
    <source>
        <dbReference type="ARBA" id="ARBA00022692"/>
    </source>
</evidence>
<evidence type="ECO:0000259" key="7">
    <source>
        <dbReference type="PROSITE" id="PS50011"/>
    </source>
</evidence>
<dbReference type="GO" id="GO:0016020">
    <property type="term" value="C:membrane"/>
    <property type="evidence" value="ECO:0007669"/>
    <property type="project" value="UniProtKB-SubCell"/>
</dbReference>
<evidence type="ECO:0000256" key="6">
    <source>
        <dbReference type="ARBA" id="ARBA00023136"/>
    </source>
</evidence>
<feature type="domain" description="Protein kinase" evidence="7">
    <location>
        <begin position="20"/>
        <end position="117"/>
    </location>
</feature>
<dbReference type="OrthoDB" id="676979at2759"/>
<dbReference type="Pfam" id="PF07714">
    <property type="entry name" value="PK_Tyr_Ser-Thr"/>
    <property type="match status" value="1"/>
</dbReference>
<dbReference type="RefSeq" id="XP_010257101.1">
    <property type="nucleotide sequence ID" value="XM_010258799.1"/>
</dbReference>
<dbReference type="GO" id="GO:0005524">
    <property type="term" value="F:ATP binding"/>
    <property type="evidence" value="ECO:0007669"/>
    <property type="project" value="InterPro"/>
</dbReference>
<keyword evidence="8" id="KW-1185">Reference proteome</keyword>
<dbReference type="InParanoid" id="A0A1U7ZS77"/>
<dbReference type="AlphaFoldDB" id="A0A1U7ZS77"/>
<dbReference type="OMA" id="NINHTCH"/>
<keyword evidence="2" id="KW-0433">Leucine-rich repeat</keyword>
<evidence type="ECO:0000313" key="8">
    <source>
        <dbReference type="Proteomes" id="UP000189703"/>
    </source>
</evidence>
<dbReference type="FunFam" id="3.30.200.20:FF:000432">
    <property type="entry name" value="LRR receptor-like serine/threonine-protein kinase EFR"/>
    <property type="match status" value="1"/>
</dbReference>
<accession>A0A1U7ZS77</accession>
<dbReference type="eggNOG" id="ENOG502QPYS">
    <property type="taxonomic scope" value="Eukaryota"/>
</dbReference>
<dbReference type="Gene3D" id="3.30.200.20">
    <property type="entry name" value="Phosphorylase Kinase, domain 1"/>
    <property type="match status" value="1"/>
</dbReference>
<dbReference type="PANTHER" id="PTHR27008">
    <property type="entry name" value="OS04G0122200 PROTEIN"/>
    <property type="match status" value="1"/>
</dbReference>
<keyword evidence="4" id="KW-0677">Repeat</keyword>
<evidence type="ECO:0000256" key="1">
    <source>
        <dbReference type="ARBA" id="ARBA00004370"/>
    </source>
</evidence>
<keyword evidence="5" id="KW-1133">Transmembrane helix</keyword>
<protein>
    <submittedName>
        <fullName evidence="9">Probable LRR receptor-like serine/threonine-protein kinase At3g47570</fullName>
    </submittedName>
</protein>
<dbReference type="SUPFAM" id="SSF56112">
    <property type="entry name" value="Protein kinase-like (PK-like)"/>
    <property type="match status" value="1"/>
</dbReference>